<reference evidence="1" key="1">
    <citation type="journal article" date="2020" name="Nature">
        <title>Giant virus diversity and host interactions through global metagenomics.</title>
        <authorList>
            <person name="Schulz F."/>
            <person name="Roux S."/>
            <person name="Paez-Espino D."/>
            <person name="Jungbluth S."/>
            <person name="Walsh D.A."/>
            <person name="Denef V.J."/>
            <person name="McMahon K.D."/>
            <person name="Konstantinidis K.T."/>
            <person name="Eloe-Fadrosh E.A."/>
            <person name="Kyrpides N.C."/>
            <person name="Woyke T."/>
        </authorList>
    </citation>
    <scope>NUCLEOTIDE SEQUENCE</scope>
    <source>
        <strain evidence="1">GVMAG-M-3300021425-30</strain>
    </source>
</reference>
<sequence>MDTDIDNYSNNEILQLLKLNNDDKLEVNLLFQRVHKTINRLKNTDGDIEDLDDILQFFRSCFLRICVFKGWEISEEMRDGLNLPPLPRIHEAIETRPDEKDIYVNKVLYRGSLPPGIPEYTTVNTHNLEYARGDVNPVDRQSVTTLLSINSKFRPEYNERHIITQGDRINDLVKCRGNTHINNIVNETLACNNNVTGGYIGNTSDFTVELKDPFKDVVSMKLSGVEMMNGYYPINPENGSNVFTITTFDYDLSANLTCPILDMPITDISNINQTVIEIGQGTYNISQLNTTLNTIFSQPTNPPALQAVRSNYNTLTGKLRFLVYAPPNGSPPVTVTPPAGRGFGFNLDFRYPDNPERNLYYNLGWLLGFRKGYYDFCKDYIFSGQTTMTLLEGYNAEAAVNLIGSSFFLLEVNDFNNNNPPVLSYNCQTEHSFNIRNLLAKIPNAVHTNEFLFEDSSDKIFKTRKYFGPVRIKKLRLRLLDEFGRPLDLTNGDITINLEITTLNSPYKNITY</sequence>
<proteinExistence type="predicted"/>
<name>A0A6C0CP35_9ZZZZ</name>
<organism evidence="1">
    <name type="scientific">viral metagenome</name>
    <dbReference type="NCBI Taxonomy" id="1070528"/>
    <lineage>
        <taxon>unclassified sequences</taxon>
        <taxon>metagenomes</taxon>
        <taxon>organismal metagenomes</taxon>
    </lineage>
</organism>
<dbReference type="EMBL" id="MN739470">
    <property type="protein sequence ID" value="QHT06576.1"/>
    <property type="molecule type" value="Genomic_DNA"/>
</dbReference>
<accession>A0A6C0CP35</accession>
<protein>
    <submittedName>
        <fullName evidence="1">Uncharacterized protein</fullName>
    </submittedName>
</protein>
<dbReference type="AlphaFoldDB" id="A0A6C0CP35"/>
<evidence type="ECO:0000313" key="1">
    <source>
        <dbReference type="EMBL" id="QHT06576.1"/>
    </source>
</evidence>